<reference evidence="1" key="1">
    <citation type="submission" date="2023-05" db="EMBL/GenBank/DDBJ databases">
        <authorList>
            <consortium name="ELIXIR-Norway"/>
        </authorList>
    </citation>
    <scope>NUCLEOTIDE SEQUENCE</scope>
</reference>
<dbReference type="EMBL" id="OX596114">
    <property type="protein sequence ID" value="CAN0462241.1"/>
    <property type="molecule type" value="Genomic_DNA"/>
</dbReference>
<evidence type="ECO:0000313" key="1">
    <source>
        <dbReference type="EMBL" id="CAN0462241.1"/>
    </source>
</evidence>
<protein>
    <submittedName>
        <fullName evidence="1">Uncharacterized protein</fullName>
    </submittedName>
</protein>
<organism evidence="1 2">
    <name type="scientific">Rangifer tarandus platyrhynchus</name>
    <name type="common">Svalbard reindeer</name>
    <dbReference type="NCBI Taxonomy" id="3082113"/>
    <lineage>
        <taxon>Eukaryota</taxon>
        <taxon>Metazoa</taxon>
        <taxon>Chordata</taxon>
        <taxon>Craniata</taxon>
        <taxon>Vertebrata</taxon>
        <taxon>Euteleostomi</taxon>
        <taxon>Mammalia</taxon>
        <taxon>Eutheria</taxon>
        <taxon>Laurasiatheria</taxon>
        <taxon>Artiodactyla</taxon>
        <taxon>Ruminantia</taxon>
        <taxon>Pecora</taxon>
        <taxon>Cervidae</taxon>
        <taxon>Odocoileinae</taxon>
        <taxon>Rangifer</taxon>
    </lineage>
</organism>
<accession>A0AC59ZLM1</accession>
<name>A0AC59ZLM1_RANTA</name>
<gene>
    <name evidence="1" type="ORF">MRATA1EN22A_LOCUS20065</name>
</gene>
<dbReference type="Proteomes" id="UP001162501">
    <property type="component" value="Chromosome 30"/>
</dbReference>
<reference evidence="1" key="2">
    <citation type="submission" date="2025-03" db="EMBL/GenBank/DDBJ databases">
        <authorList>
            <consortium name="ELIXIR-Norway"/>
            <consortium name="Elixir Norway"/>
        </authorList>
    </citation>
    <scope>NUCLEOTIDE SEQUENCE</scope>
</reference>
<sequence>MMENSPFSLKNTFDIWLNSSSTYWVTDTILAFLFGLGLFFLFLPYLENNPSFPPPRKHGDIKPQIEPRRRRRSRKKNGALKACRDCLKELEEIRDLTSLLQPHVGRFPEKGNFHQLASQDPLGKVCKAAPAGAHQPYREETAPTVSPAPLTEQPLPQASTRSSDSIPASFSVHLDSSSSVSQIPEPFLPLDRLSPQPLAVSPAPPCSPDAVACPAPPTTSSVPQPPVAMLSLSQGESMALPLGTISHRSSPPSPWRPAISDLVHSSCPLSAPSWWQGAENTWCSSTVTHSESQQEHLSSHLAEASFWGDPTDRQVEAGSLSFVNPDAQKLLEILIMKRVELKFWKKKGKKVEAGFWIIKGKPEQLLCPEKKSRPSQAHTSVTTPFGDLISPEVRENLEHHLSKRFIQQQSDLPCRIQASQKVMQPQGKFSKLCQVQAKKGPSIPSAVLGKSSQDTQKMGSRSSARIPPEKDLCQNIEQSVGKILKDLYMTSANTTVKVPGVKAEPQRDLIPDRKHPEDLGVFMGMNIKQIQESPIPVGVHCLRLTANHVVDLSGESNAYQETENLDSSQGGEASMNTFHESLVLNPDVQQDLETYILKFRVKHMWGLLLKVLKFILCLKLRKAHCIPLPRSTLKATCESGDHSKAQSTEVFGKPPQPQAGERMITAEAASPMETAFPTPSWASEETQGVMGGPLPGGILKPSEVPLTSHGDKPPSQTPTYNFVGRIWHNEHVMGADKGSLEPWGCPSPAMVSNEPQQKAGGWAFPDSYSSVTVVELDERSQSSTEQEAMEEDSGWKSTFESCLPIKSQSNNMDLRRSQSPKSSKCFSLNTKSVASSLEDLHFEAQLHKLERQGFTDKQKQAQGQATDVLLQDCGTGATSTLLKNCRSDMFIAANNLPSQESLSCSQTLSSGGTTSSQMLYDVSSTGGSSQGQQEALRWQPQRMCQSKKFVPTDGKGNYRRSKLGQRKRLAERRAYQARRMNHFGQEKESAESPRSKSHQFALKKGQVPIESHFRKWIKQLLQWIFPNKSKRPEEHLQQGQPVAATTGYSSHYSSYQTQEPVKSRLITDSRTAEAQVLMTAVGKIIKEKMVFHYRPHASELNWCQGELRAPLGPCYCYHRFSSYQEQRRMVGAPMQQQPGLVVKLKLVHRTQPSYNITMVSLQSSPCRVAASTFMLPEDSNVIQMMENLLCSLRSTFGTWLDSSSTSGVTETIFVILLGLGLFFLFHPYLQNKPTLPPLRKHRNTKKHQMQLSGRCRGRKTDRALKACRDCLKELEEVRDLASHLQRHLGKITDKNTIHQLSSQEPPGEVCKEALAGAH</sequence>
<proteinExistence type="predicted"/>
<evidence type="ECO:0000313" key="2">
    <source>
        <dbReference type="Proteomes" id="UP001162501"/>
    </source>
</evidence>